<protein>
    <recommendedName>
        <fullName evidence="4">Secreted peptide</fullName>
    </recommendedName>
</protein>
<feature type="region of interest" description="Disordered" evidence="1">
    <location>
        <begin position="22"/>
        <end position="54"/>
    </location>
</feature>
<dbReference type="AlphaFoldDB" id="A0A2M3YX04"/>
<reference evidence="3" key="1">
    <citation type="submission" date="2018-01" db="EMBL/GenBank/DDBJ databases">
        <title>An insight into the sialome of Amazonian anophelines.</title>
        <authorList>
            <person name="Ribeiro J.M."/>
            <person name="Scarpassa V."/>
            <person name="Calvo E."/>
        </authorList>
    </citation>
    <scope>NUCLEOTIDE SEQUENCE</scope>
    <source>
        <tissue evidence="3">Salivary glands</tissue>
    </source>
</reference>
<keyword evidence="2" id="KW-0732">Signal</keyword>
<proteinExistence type="predicted"/>
<accession>A0A2M3YX04</accession>
<evidence type="ECO:0008006" key="4">
    <source>
        <dbReference type="Google" id="ProtNLM"/>
    </source>
</evidence>
<organism evidence="3">
    <name type="scientific">Anopheles braziliensis</name>
    <dbReference type="NCBI Taxonomy" id="58242"/>
    <lineage>
        <taxon>Eukaryota</taxon>
        <taxon>Metazoa</taxon>
        <taxon>Ecdysozoa</taxon>
        <taxon>Arthropoda</taxon>
        <taxon>Hexapoda</taxon>
        <taxon>Insecta</taxon>
        <taxon>Pterygota</taxon>
        <taxon>Neoptera</taxon>
        <taxon>Endopterygota</taxon>
        <taxon>Diptera</taxon>
        <taxon>Nematocera</taxon>
        <taxon>Culicoidea</taxon>
        <taxon>Culicidae</taxon>
        <taxon>Anophelinae</taxon>
        <taxon>Anopheles</taxon>
    </lineage>
</organism>
<evidence type="ECO:0000256" key="2">
    <source>
        <dbReference type="SAM" id="SignalP"/>
    </source>
</evidence>
<sequence length="83" mass="8837">MKYFVALLLLGLLAFVSVAGASGPKESKKDTTTTVSSDTTDAAEGEKTSNGDPTEFLQNIIRNAMESLPPYLRGSVQMNGLQL</sequence>
<evidence type="ECO:0000256" key="1">
    <source>
        <dbReference type="SAM" id="MobiDB-lite"/>
    </source>
</evidence>
<name>A0A2M3YX04_9DIPT</name>
<dbReference type="EMBL" id="GGFM01000048">
    <property type="protein sequence ID" value="MBW20799.1"/>
    <property type="molecule type" value="Transcribed_RNA"/>
</dbReference>
<evidence type="ECO:0000313" key="3">
    <source>
        <dbReference type="EMBL" id="MBW20799.1"/>
    </source>
</evidence>
<feature type="signal peptide" evidence="2">
    <location>
        <begin position="1"/>
        <end position="21"/>
    </location>
</feature>
<feature type="chain" id="PRO_5014811434" description="Secreted peptide" evidence="2">
    <location>
        <begin position="22"/>
        <end position="83"/>
    </location>
</feature>